<dbReference type="STRING" id="1120923.SAMN02746095_00545"/>
<dbReference type="NCBIfam" id="TIGR04122">
    <property type="entry name" value="Xnuc_lig_assoc"/>
    <property type="match status" value="1"/>
</dbReference>
<name>A0A0D6PCR4_9PROT</name>
<keyword evidence="2" id="KW-1185">Reference proteome</keyword>
<dbReference type="InterPro" id="IPR036866">
    <property type="entry name" value="RibonucZ/Hydroxyglut_hydro"/>
</dbReference>
<accession>A0A0D6PCR4</accession>
<dbReference type="Proteomes" id="UP000032668">
    <property type="component" value="Unassembled WGS sequence"/>
</dbReference>
<dbReference type="PANTHER" id="PTHR11203">
    <property type="entry name" value="CLEAVAGE AND POLYADENYLATION SPECIFICITY FACTOR FAMILY MEMBER"/>
    <property type="match status" value="1"/>
</dbReference>
<sequence>MFYTPSMVPHPENWLNPTPSGLYCRPGDFYIDPVRVVPRAVITHGHSDHARPGHEHVLATPETLAIMRARMGEERAGKILQPAVYHQPIKVNDVTVRLVPAGHVLGSAQIVLDYKGSRAVISGDYKRQADPTCAPFEPVRCDVFITEATFGLPVFRHPDPAEELRKLLRSHALFPERTHVVGAYSLGKSQRLIASLRQLGYDAPIYLHGAHANLCALYQSLGIDLGDLRPATVAQKAQLKGAMVLAPPSAIGERWGRRLEDPVVAQASGWMRIRQRAKAAGVELPLIISDHADWDGLLATIKETQASEVWVTHGAEEALIRACGLLQIRARALSLIGYGEEEE</sequence>
<evidence type="ECO:0000313" key="2">
    <source>
        <dbReference type="Proteomes" id="UP000032668"/>
    </source>
</evidence>
<dbReference type="InterPro" id="IPR050698">
    <property type="entry name" value="MBL"/>
</dbReference>
<dbReference type="EMBL" id="BANC01000021">
    <property type="protein sequence ID" value="GAN79457.1"/>
    <property type="molecule type" value="Genomic_DNA"/>
</dbReference>
<dbReference type="PANTHER" id="PTHR11203:SF49">
    <property type="entry name" value="BLL1145 PROTEIN"/>
    <property type="match status" value="1"/>
</dbReference>
<evidence type="ECO:0000313" key="1">
    <source>
        <dbReference type="EMBL" id="GAN79457.1"/>
    </source>
</evidence>
<comment type="caution">
    <text evidence="1">The sequence shown here is derived from an EMBL/GenBank/DDBJ whole genome shotgun (WGS) entry which is preliminary data.</text>
</comment>
<organism evidence="1 2">
    <name type="scientific">Acidocella aminolytica 101 = DSM 11237</name>
    <dbReference type="NCBI Taxonomy" id="1120923"/>
    <lineage>
        <taxon>Bacteria</taxon>
        <taxon>Pseudomonadati</taxon>
        <taxon>Pseudomonadota</taxon>
        <taxon>Alphaproteobacteria</taxon>
        <taxon>Acetobacterales</taxon>
        <taxon>Acidocellaceae</taxon>
        <taxon>Acidocella</taxon>
    </lineage>
</organism>
<dbReference type="Gene3D" id="3.60.15.10">
    <property type="entry name" value="Ribonuclease Z/Hydroxyacylglutathione hydrolase-like"/>
    <property type="match status" value="1"/>
</dbReference>
<gene>
    <name evidence="1" type="ORF">Aam_021_045</name>
</gene>
<proteinExistence type="predicted"/>
<dbReference type="GO" id="GO:0004521">
    <property type="term" value="F:RNA endonuclease activity"/>
    <property type="evidence" value="ECO:0007669"/>
    <property type="project" value="TreeGrafter"/>
</dbReference>
<dbReference type="InterPro" id="IPR026360">
    <property type="entry name" value="Xnuc_lig_assoc"/>
</dbReference>
<protein>
    <submittedName>
        <fullName evidence="1">mRNA 3'-end processing factor</fullName>
    </submittedName>
</protein>
<dbReference type="AlphaFoldDB" id="A0A0D6PCR4"/>
<dbReference type="SUPFAM" id="SSF56281">
    <property type="entry name" value="Metallo-hydrolase/oxidoreductase"/>
    <property type="match status" value="1"/>
</dbReference>
<reference evidence="1 2" key="1">
    <citation type="submission" date="2012-11" db="EMBL/GenBank/DDBJ databases">
        <title>Whole genome sequence of Acidocella aminolytica 101 = DSM 11237.</title>
        <authorList>
            <person name="Azuma Y."/>
            <person name="Higashiura N."/>
            <person name="Hirakawa H."/>
            <person name="Matsushita K."/>
        </authorList>
    </citation>
    <scope>NUCLEOTIDE SEQUENCE [LARGE SCALE GENOMIC DNA]</scope>
    <source>
        <strain evidence="2">101 / DSM 11237</strain>
    </source>
</reference>